<dbReference type="AlphaFoldDB" id="A0A7S1T6Z4"/>
<evidence type="ECO:0000256" key="1">
    <source>
        <dbReference type="SAM" id="Phobius"/>
    </source>
</evidence>
<feature type="transmembrane region" description="Helical" evidence="1">
    <location>
        <begin position="110"/>
        <end position="133"/>
    </location>
</feature>
<name>A0A7S1T6Z4_9RHOD</name>
<organism evidence="2">
    <name type="scientific">Compsopogon caeruleus</name>
    <dbReference type="NCBI Taxonomy" id="31354"/>
    <lineage>
        <taxon>Eukaryota</taxon>
        <taxon>Rhodophyta</taxon>
        <taxon>Compsopogonophyceae</taxon>
        <taxon>Compsopogonales</taxon>
        <taxon>Compsopogonaceae</taxon>
        <taxon>Compsopogon</taxon>
    </lineage>
</organism>
<sequence>MELFHIGRLMLYVLEWIWNTAVMGLAASKLKGVVGGFTVCTFGRLSNCNWVLAWSIISFVLLSICIIWYGAKYWSSFSLPPQLELIFFAASTFFWFVTACVVSANHSLGGGATVALTWMLVFFCIGSTVIAYMDGKDSSTTSMNEPQL</sequence>
<proteinExistence type="predicted"/>
<keyword evidence="1" id="KW-1133">Transmembrane helix</keyword>
<dbReference type="EMBL" id="HBGH01001655">
    <property type="protein sequence ID" value="CAD9223995.1"/>
    <property type="molecule type" value="Transcribed_RNA"/>
</dbReference>
<gene>
    <name evidence="2" type="ORF">CCAE0312_LOCUS853</name>
</gene>
<feature type="transmembrane region" description="Helical" evidence="1">
    <location>
        <begin position="50"/>
        <end position="71"/>
    </location>
</feature>
<evidence type="ECO:0000313" key="2">
    <source>
        <dbReference type="EMBL" id="CAD9223995.1"/>
    </source>
</evidence>
<keyword evidence="1" id="KW-0472">Membrane</keyword>
<keyword evidence="1" id="KW-0812">Transmembrane</keyword>
<reference evidence="2" key="1">
    <citation type="submission" date="2021-01" db="EMBL/GenBank/DDBJ databases">
        <authorList>
            <person name="Corre E."/>
            <person name="Pelletier E."/>
            <person name="Niang G."/>
            <person name="Scheremetjew M."/>
            <person name="Finn R."/>
            <person name="Kale V."/>
            <person name="Holt S."/>
            <person name="Cochrane G."/>
            <person name="Meng A."/>
            <person name="Brown T."/>
            <person name="Cohen L."/>
        </authorList>
    </citation>
    <scope>NUCLEOTIDE SEQUENCE</scope>
    <source>
        <strain evidence="2">SAG 36.94</strain>
    </source>
</reference>
<accession>A0A7S1T6Z4</accession>
<feature type="transmembrane region" description="Helical" evidence="1">
    <location>
        <begin position="83"/>
        <end position="104"/>
    </location>
</feature>
<evidence type="ECO:0008006" key="3">
    <source>
        <dbReference type="Google" id="ProtNLM"/>
    </source>
</evidence>
<protein>
    <recommendedName>
        <fullName evidence="3">MARVEL domain-containing protein</fullName>
    </recommendedName>
</protein>